<evidence type="ECO:0000256" key="3">
    <source>
        <dbReference type="ARBA" id="ARBA00022729"/>
    </source>
</evidence>
<dbReference type="PANTHER" id="PTHR33683:SF46">
    <property type="entry name" value="SUSHI DOMAIN-CONTAINING PROTEIN"/>
    <property type="match status" value="1"/>
</dbReference>
<accession>A0A4R4RWZ0</accession>
<proteinExistence type="predicted"/>
<dbReference type="OrthoDB" id="5195292at2"/>
<evidence type="ECO:0000256" key="7">
    <source>
        <dbReference type="SAM" id="SignalP"/>
    </source>
</evidence>
<dbReference type="Pfam" id="PF00746">
    <property type="entry name" value="Gram_pos_anchor"/>
    <property type="match status" value="1"/>
</dbReference>
<dbReference type="EMBL" id="SMKL01000009">
    <property type="protein sequence ID" value="TDC53412.1"/>
    <property type="molecule type" value="Genomic_DNA"/>
</dbReference>
<evidence type="ECO:0000313" key="9">
    <source>
        <dbReference type="EMBL" id="TDC53412.1"/>
    </source>
</evidence>
<feature type="signal peptide" evidence="7">
    <location>
        <begin position="1"/>
        <end position="28"/>
    </location>
</feature>
<keyword evidence="4" id="KW-0572">Peptidoglycan-anchor</keyword>
<evidence type="ECO:0000256" key="5">
    <source>
        <dbReference type="SAM" id="MobiDB-lite"/>
    </source>
</evidence>
<evidence type="ECO:0000256" key="6">
    <source>
        <dbReference type="SAM" id="Phobius"/>
    </source>
</evidence>
<feature type="region of interest" description="Disordered" evidence="5">
    <location>
        <begin position="139"/>
        <end position="226"/>
    </location>
</feature>
<gene>
    <name evidence="9" type="ORF">E1212_05745</name>
</gene>
<dbReference type="Proteomes" id="UP000295621">
    <property type="component" value="Unassembled WGS sequence"/>
</dbReference>
<evidence type="ECO:0000256" key="1">
    <source>
        <dbReference type="ARBA" id="ARBA00022512"/>
    </source>
</evidence>
<feature type="transmembrane region" description="Helical" evidence="6">
    <location>
        <begin position="227"/>
        <end position="244"/>
    </location>
</feature>
<keyword evidence="6" id="KW-1133">Transmembrane helix</keyword>
<feature type="compositionally biased region" description="Acidic residues" evidence="5">
    <location>
        <begin position="148"/>
        <end position="169"/>
    </location>
</feature>
<name>A0A4R4RWZ0_9ACTN</name>
<comment type="caution">
    <text evidence="9">The sequence shown here is derived from an EMBL/GenBank/DDBJ whole genome shotgun (WGS) entry which is preliminary data.</text>
</comment>
<organism evidence="9 10">
    <name type="scientific">Jiangella ureilytica</name>
    <dbReference type="NCBI Taxonomy" id="2530374"/>
    <lineage>
        <taxon>Bacteria</taxon>
        <taxon>Bacillati</taxon>
        <taxon>Actinomycetota</taxon>
        <taxon>Actinomycetes</taxon>
        <taxon>Jiangellales</taxon>
        <taxon>Jiangellaceae</taxon>
        <taxon>Jiangella</taxon>
    </lineage>
</organism>
<keyword evidence="3 7" id="KW-0732">Signal</keyword>
<protein>
    <submittedName>
        <fullName evidence="9">LPXTG cell wall anchor domain-containing protein</fullName>
    </submittedName>
</protein>
<dbReference type="NCBIfam" id="TIGR01167">
    <property type="entry name" value="LPXTG_anchor"/>
    <property type="match status" value="1"/>
</dbReference>
<evidence type="ECO:0000256" key="2">
    <source>
        <dbReference type="ARBA" id="ARBA00022525"/>
    </source>
</evidence>
<evidence type="ECO:0000313" key="10">
    <source>
        <dbReference type="Proteomes" id="UP000295621"/>
    </source>
</evidence>
<keyword evidence="1" id="KW-0134">Cell wall</keyword>
<feature type="chain" id="PRO_5020460714" evidence="7">
    <location>
        <begin position="29"/>
        <end position="251"/>
    </location>
</feature>
<keyword evidence="10" id="KW-1185">Reference proteome</keyword>
<keyword evidence="6" id="KW-0812">Transmembrane</keyword>
<evidence type="ECO:0000256" key="4">
    <source>
        <dbReference type="ARBA" id="ARBA00023088"/>
    </source>
</evidence>
<keyword evidence="2" id="KW-0964">Secreted</keyword>
<feature type="compositionally biased region" description="Low complexity" evidence="5">
    <location>
        <begin position="170"/>
        <end position="212"/>
    </location>
</feature>
<feature type="domain" description="Gram-positive cocci surface proteins LPxTG" evidence="8">
    <location>
        <begin position="213"/>
        <end position="247"/>
    </location>
</feature>
<sequence length="251" mass="26465">MRRLAYLAAVLPAITVGAALLGTLPAAADHNEPDQVLDGNVQSCKDIVPGAYWEETDPDATDDDVITHPWFTVTLSEDLLWLDVELTDVGEAVNAQLAVLVKGGNQTNLFLGPDLTHLFAPVNASGKPAEISNYTICKIKPTTPTEPPTEEPTEPPTEEPTEPPTEEPTETPSESPSETPSETPSESPSETPSESPSETPSESPSETPTPSETPDEPELPDTGSSPTVLIGAALVLLAAGALALRNRFVKA</sequence>
<keyword evidence="6" id="KW-0472">Membrane</keyword>
<reference evidence="9 10" key="1">
    <citation type="submission" date="2019-02" db="EMBL/GenBank/DDBJ databases">
        <title>Draft genome sequences of novel Actinobacteria.</title>
        <authorList>
            <person name="Sahin N."/>
            <person name="Ay H."/>
            <person name="Saygin H."/>
        </authorList>
    </citation>
    <scope>NUCLEOTIDE SEQUENCE [LARGE SCALE GENOMIC DNA]</scope>
    <source>
        <strain evidence="9 10">KC603</strain>
    </source>
</reference>
<evidence type="ECO:0000259" key="8">
    <source>
        <dbReference type="Pfam" id="PF00746"/>
    </source>
</evidence>
<dbReference type="InterPro" id="IPR019931">
    <property type="entry name" value="LPXTG_anchor"/>
</dbReference>
<dbReference type="AlphaFoldDB" id="A0A4R4RWZ0"/>
<dbReference type="PANTHER" id="PTHR33683">
    <property type="entry name" value="1, PUTATIVE-RELATED"/>
    <property type="match status" value="1"/>
</dbReference>